<accession>A0AAV3Z693</accession>
<evidence type="ECO:0000256" key="1">
    <source>
        <dbReference type="SAM" id="MobiDB-lite"/>
    </source>
</evidence>
<sequence>MSRQTRIVALDEMYDVRRQKQNTSDNSKVEHVKSKGLIPKEEKSTALFYLQDHDILQMLLSFEVGAEMEPVETNAIASDEEIVEGQNSLEEHLRPSNEKMRPYPRFCFDELNPNGTAYKNFTELSTRNFILVIKPKRRRIFQRQSYSIEISSYDSGMNFQKMILAAQTLDSCGLGEFRFRKGGYAVHESNGSHCPQLLLTSRWKGAALTWTPPFCGCVHFSVMVVGNRPEAESGEILEQTACVSLKRDRARYIEAVCHVRYRYSIPEITSDPSFIARHYLKPSVMDFRGLKSKVSKRIDSLGKCCSKHCLQWMTKRFVKSTLQRFKVGDINDGTRHNISCFLVWDGPKIVKIDAVNHKNNSNFLLLLHTILKKTVLSERRVLMAAWAAQPGKNYRDVDVFDILFPVEFNTTLEPVSTELANTILNQSSASNFISYGRPFSETFHKAIGLAPISEKEPSFRDACNTPMDLVLSGRKNLRRQTTPWHVLDVMRYKSSEGSLRESGNYTVAIYTQRDKPGFIQYQITLTPSGNCGIGYLVFDQRHYDLKRPQDESCSTVLISKPWGTLKRSLGLYWVPPACGCVQFRTLIIVNSSSYEVDDDGISGGKFTVTSCLRPRFRHTRDDFGQLFCKVIERHNIHEVVSSPTFLERHSLTWRGMDRSAVEAEVKIKHYRMKQCCAHSVTGYLHQSCVTQEHKRRIMDFCRQARPIDRVLPFTLQRREYMEVKWHTCCSAKSEEEMHTCFEEHSYEDLGERARVMDFSLDETHPYNDLQDYIMTQEDFDIWDTFTELDTDVTMKSQARAEDHSTDENDFGEEIDDSKQKHGGQVFMYSLPNGDIFVATGSTPASAKSLLNSMRERATRLSKIQPGRLEVLAYTAPCKQPMEMLEPYTKEKSTGTFRLNIVPMGKDKPYRVEIRSKSQSARFVRAMIYMEMHPVCGNGGISYKQSDYYPGRKGAMCVVYITRRSDRKFVSPLFRWMPLSCGCLQFRADDVPCLSRHAKSCEGPVMYPASAGMLSHVRG</sequence>
<dbReference type="Proteomes" id="UP000735302">
    <property type="component" value="Unassembled WGS sequence"/>
</dbReference>
<organism evidence="2 3">
    <name type="scientific">Plakobranchus ocellatus</name>
    <dbReference type="NCBI Taxonomy" id="259542"/>
    <lineage>
        <taxon>Eukaryota</taxon>
        <taxon>Metazoa</taxon>
        <taxon>Spiralia</taxon>
        <taxon>Lophotrochozoa</taxon>
        <taxon>Mollusca</taxon>
        <taxon>Gastropoda</taxon>
        <taxon>Heterobranchia</taxon>
        <taxon>Euthyneura</taxon>
        <taxon>Panpulmonata</taxon>
        <taxon>Sacoglossa</taxon>
        <taxon>Placobranchoidea</taxon>
        <taxon>Plakobranchidae</taxon>
        <taxon>Plakobranchus</taxon>
    </lineage>
</organism>
<reference evidence="2 3" key="1">
    <citation type="journal article" date="2021" name="Elife">
        <title>Chloroplast acquisition without the gene transfer in kleptoplastic sea slugs, Plakobranchus ocellatus.</title>
        <authorList>
            <person name="Maeda T."/>
            <person name="Takahashi S."/>
            <person name="Yoshida T."/>
            <person name="Shimamura S."/>
            <person name="Takaki Y."/>
            <person name="Nagai Y."/>
            <person name="Toyoda A."/>
            <person name="Suzuki Y."/>
            <person name="Arimoto A."/>
            <person name="Ishii H."/>
            <person name="Satoh N."/>
            <person name="Nishiyama T."/>
            <person name="Hasebe M."/>
            <person name="Maruyama T."/>
            <person name="Minagawa J."/>
            <person name="Obokata J."/>
            <person name="Shigenobu S."/>
        </authorList>
    </citation>
    <scope>NUCLEOTIDE SEQUENCE [LARGE SCALE GENOMIC DNA]</scope>
</reference>
<evidence type="ECO:0000313" key="2">
    <source>
        <dbReference type="EMBL" id="GFN90115.1"/>
    </source>
</evidence>
<gene>
    <name evidence="2" type="ORF">PoB_001662100</name>
</gene>
<protein>
    <submittedName>
        <fullName evidence="2">Uncharacterized protein</fullName>
    </submittedName>
</protein>
<feature type="region of interest" description="Disordered" evidence="1">
    <location>
        <begin position="797"/>
        <end position="817"/>
    </location>
</feature>
<name>A0AAV3Z693_9GAST</name>
<keyword evidence="3" id="KW-1185">Reference proteome</keyword>
<dbReference type="AlphaFoldDB" id="A0AAV3Z693"/>
<evidence type="ECO:0000313" key="3">
    <source>
        <dbReference type="Proteomes" id="UP000735302"/>
    </source>
</evidence>
<comment type="caution">
    <text evidence="2">The sequence shown here is derived from an EMBL/GenBank/DDBJ whole genome shotgun (WGS) entry which is preliminary data.</text>
</comment>
<proteinExistence type="predicted"/>
<dbReference type="EMBL" id="BLXT01001985">
    <property type="protein sequence ID" value="GFN90115.1"/>
    <property type="molecule type" value="Genomic_DNA"/>
</dbReference>